<dbReference type="InterPro" id="IPR025640">
    <property type="entry name" value="GYF_2"/>
</dbReference>
<organism evidence="4 5">
    <name type="scientific">Novipirellula galeiformis</name>
    <dbReference type="NCBI Taxonomy" id="2528004"/>
    <lineage>
        <taxon>Bacteria</taxon>
        <taxon>Pseudomonadati</taxon>
        <taxon>Planctomycetota</taxon>
        <taxon>Planctomycetia</taxon>
        <taxon>Pirellulales</taxon>
        <taxon>Pirellulaceae</taxon>
        <taxon>Novipirellula</taxon>
    </lineage>
</organism>
<dbReference type="Proteomes" id="UP000316304">
    <property type="component" value="Unassembled WGS sequence"/>
</dbReference>
<dbReference type="AlphaFoldDB" id="A0A5C6C669"/>
<feature type="compositionally biased region" description="Basic and acidic residues" evidence="1">
    <location>
        <begin position="67"/>
        <end position="81"/>
    </location>
</feature>
<evidence type="ECO:0000256" key="1">
    <source>
        <dbReference type="SAM" id="MobiDB-lite"/>
    </source>
</evidence>
<feature type="compositionally biased region" description="Polar residues" evidence="1">
    <location>
        <begin position="52"/>
        <end position="62"/>
    </location>
</feature>
<sequence>MGIRFACHVCNKKLNIKSELAGKRGVCPACSSRFRIPLEDALASFPVETRLTPTAAQSQSGAPQPESRSDSGRSDSGRSVDDSSSDDIAAEVPLAASSPNVSKASSPNSIFDGESTWYVRPPSGGQYGPAGEDIFREWITEGRVAATALVWRDGWAEWREAIEVLPQLTHRNASPLSIEPRNHAVEANGSEPRMAPSSTPTESPGKVYGNLPIGAIQRKRFLQRAATITVLSLVAIGLVAALLAVAGR</sequence>
<name>A0A5C6C669_9BACT</name>
<feature type="region of interest" description="Disordered" evidence="1">
    <location>
        <begin position="52"/>
        <end position="124"/>
    </location>
</feature>
<feature type="region of interest" description="Disordered" evidence="1">
    <location>
        <begin position="187"/>
        <end position="206"/>
    </location>
</feature>
<dbReference type="SUPFAM" id="SSF55277">
    <property type="entry name" value="GYF domain"/>
    <property type="match status" value="1"/>
</dbReference>
<dbReference type="EMBL" id="SJPT01000009">
    <property type="protein sequence ID" value="TWU20103.1"/>
    <property type="molecule type" value="Genomic_DNA"/>
</dbReference>
<dbReference type="Pfam" id="PF14237">
    <property type="entry name" value="GYF_2"/>
    <property type="match status" value="1"/>
</dbReference>
<evidence type="ECO:0000259" key="3">
    <source>
        <dbReference type="Pfam" id="PF14237"/>
    </source>
</evidence>
<protein>
    <recommendedName>
        <fullName evidence="3">GYF domain-containing protein</fullName>
    </recommendedName>
</protein>
<dbReference type="InterPro" id="IPR035445">
    <property type="entry name" value="GYF-like_dom_sf"/>
</dbReference>
<gene>
    <name evidence="4" type="ORF">Pla52o_46170</name>
</gene>
<evidence type="ECO:0000313" key="5">
    <source>
        <dbReference type="Proteomes" id="UP000316304"/>
    </source>
</evidence>
<keyword evidence="2" id="KW-1133">Transmembrane helix</keyword>
<feature type="domain" description="GYF" evidence="3">
    <location>
        <begin position="117"/>
        <end position="164"/>
    </location>
</feature>
<keyword evidence="2" id="KW-0472">Membrane</keyword>
<dbReference type="OrthoDB" id="292769at2"/>
<feature type="transmembrane region" description="Helical" evidence="2">
    <location>
        <begin position="225"/>
        <end position="246"/>
    </location>
</feature>
<evidence type="ECO:0000256" key="2">
    <source>
        <dbReference type="SAM" id="Phobius"/>
    </source>
</evidence>
<proteinExistence type="predicted"/>
<comment type="caution">
    <text evidence="4">The sequence shown here is derived from an EMBL/GenBank/DDBJ whole genome shotgun (WGS) entry which is preliminary data.</text>
</comment>
<keyword evidence="5" id="KW-1185">Reference proteome</keyword>
<accession>A0A5C6C669</accession>
<reference evidence="4 5" key="1">
    <citation type="submission" date="2019-02" db="EMBL/GenBank/DDBJ databases">
        <title>Deep-cultivation of Planctomycetes and their phenomic and genomic characterization uncovers novel biology.</title>
        <authorList>
            <person name="Wiegand S."/>
            <person name="Jogler M."/>
            <person name="Boedeker C."/>
            <person name="Pinto D."/>
            <person name="Vollmers J."/>
            <person name="Rivas-Marin E."/>
            <person name="Kohn T."/>
            <person name="Peeters S.H."/>
            <person name="Heuer A."/>
            <person name="Rast P."/>
            <person name="Oberbeckmann S."/>
            <person name="Bunk B."/>
            <person name="Jeske O."/>
            <person name="Meyerdierks A."/>
            <person name="Storesund J.E."/>
            <person name="Kallscheuer N."/>
            <person name="Luecker S."/>
            <person name="Lage O.M."/>
            <person name="Pohl T."/>
            <person name="Merkel B.J."/>
            <person name="Hornburger P."/>
            <person name="Mueller R.-W."/>
            <person name="Bruemmer F."/>
            <person name="Labrenz M."/>
            <person name="Spormann A.M."/>
            <person name="Op Den Camp H."/>
            <person name="Overmann J."/>
            <person name="Amann R."/>
            <person name="Jetten M.S.M."/>
            <person name="Mascher T."/>
            <person name="Medema M.H."/>
            <person name="Devos D.P."/>
            <person name="Kaster A.-K."/>
            <person name="Ovreas L."/>
            <person name="Rohde M."/>
            <person name="Galperin M.Y."/>
            <person name="Jogler C."/>
        </authorList>
    </citation>
    <scope>NUCLEOTIDE SEQUENCE [LARGE SCALE GENOMIC DNA]</scope>
    <source>
        <strain evidence="4 5">Pla52o</strain>
    </source>
</reference>
<keyword evidence="2" id="KW-0812">Transmembrane</keyword>
<evidence type="ECO:0000313" key="4">
    <source>
        <dbReference type="EMBL" id="TWU20103.1"/>
    </source>
</evidence>
<feature type="compositionally biased region" description="Polar residues" evidence="1">
    <location>
        <begin position="97"/>
        <end position="109"/>
    </location>
</feature>
<dbReference type="RefSeq" id="WP_146596643.1">
    <property type="nucleotide sequence ID" value="NZ_SJPT01000009.1"/>
</dbReference>